<keyword evidence="5" id="KW-1133">Transmembrane helix</keyword>
<evidence type="ECO:0000259" key="7">
    <source>
        <dbReference type="Pfam" id="PF00746"/>
    </source>
</evidence>
<evidence type="ECO:0000256" key="1">
    <source>
        <dbReference type="ARBA" id="ARBA00022512"/>
    </source>
</evidence>
<name>D4J914_9FIRM</name>
<keyword evidence="5" id="KW-0812">Transmembrane</keyword>
<evidence type="ECO:0000313" key="9">
    <source>
        <dbReference type="EMBL" id="CBK80835.1"/>
    </source>
</evidence>
<evidence type="ECO:0000256" key="5">
    <source>
        <dbReference type="SAM" id="Phobius"/>
    </source>
</evidence>
<feature type="chain" id="PRO_5003059793" evidence="6">
    <location>
        <begin position="30"/>
        <end position="757"/>
    </location>
</feature>
<dbReference type="EMBL" id="FP929038">
    <property type="protein sequence ID" value="CBK80835.1"/>
    <property type="molecule type" value="Genomic_DNA"/>
</dbReference>
<dbReference type="RefSeq" id="WP_015514403.1">
    <property type="nucleotide sequence ID" value="NC_021009.1"/>
</dbReference>
<evidence type="ECO:0000256" key="4">
    <source>
        <dbReference type="ARBA" id="ARBA00023088"/>
    </source>
</evidence>
<sequence length="757" mass="81715">MTKRTFFSKAGAALMAGAMMATSMSTAFAASSTNADNNTATTNDLKNADIIDTSKTGSLSIYKYDITSAEKDQAYTAGTVDATGEADQALQDTLADYAIEGVEFTILRVGNVETYSIDKNGENFVEVVYEIPEELATILGLEKADAIDMTAAGVANKCTNTELHYESTKINQALKDVLAANNIQKKNELERFVEKSDAKIRMDLTDKSGFTTKAGLDLGLYLCVETKVPEEVVDTVNPWFASLPFTNSDGTQWLYDMTCYPKNQTGNPTLDKLVKNGTGNVATEAKTGAAYGIEGQELLVSNLIDDGKETKDSFVTSRTEYTYDDTVTASEGDVLDYILVSKLPHITSEATYLTKYTFTDTLGEGIEYNKDARLAFYTNETDAMVNDTSKAAMIWGFSGNDKYNHNYAELTVSTTGAKTGETQMTVSFTDAGLAVLNGANDAWSDPDKEGSYSDYYIVVYYTGTVNSDGTVVLGDEGNKNDVTLEWRRTSQSYFNTLEDRCYVYSFGIDLTKNFADGAGDPTKVTFNLYNETDGYYVKAEKTEVVDGKKVYYVTGKTTNQADATVFSPDEKGAMIVNGIEGDKYQLTELTTDKGYSVLKDQIVIDIKTTTREVNPSEAGYVGNDSIDGSHVHTDACKDASGALICGIASDDDANGRTIGKKAMYVGTLADGGWIPATATVDKVNATLKNHTKAAAYASSVVNGTFDSKDAFVVLKVTNNKSFLLPQTGGNGLYAVTIAGVVACAAGCYMIVKKKKEA</sequence>
<dbReference type="AlphaFoldDB" id="D4J914"/>
<evidence type="ECO:0000256" key="3">
    <source>
        <dbReference type="ARBA" id="ARBA00022729"/>
    </source>
</evidence>
<dbReference type="Gene3D" id="2.60.40.10">
    <property type="entry name" value="Immunoglobulins"/>
    <property type="match status" value="2"/>
</dbReference>
<keyword evidence="5" id="KW-0472">Membrane</keyword>
<keyword evidence="1" id="KW-0134">Cell wall</keyword>
<accession>D4J914</accession>
<dbReference type="Gene3D" id="2.60.40.740">
    <property type="match status" value="1"/>
</dbReference>
<dbReference type="InterPro" id="IPR013783">
    <property type="entry name" value="Ig-like_fold"/>
</dbReference>
<dbReference type="STRING" id="717962.CC1_21270"/>
<dbReference type="KEGG" id="cct:CC1_21270"/>
<organism evidence="9 10">
    <name type="scientific">Coprococcus catus GD/7</name>
    <dbReference type="NCBI Taxonomy" id="717962"/>
    <lineage>
        <taxon>Bacteria</taxon>
        <taxon>Bacillati</taxon>
        <taxon>Bacillota</taxon>
        <taxon>Clostridia</taxon>
        <taxon>Lachnospirales</taxon>
        <taxon>Lachnospiraceae</taxon>
        <taxon>Coprococcus</taxon>
    </lineage>
</organism>
<dbReference type="HOGENOM" id="CLU_367905_0_0_9"/>
<dbReference type="NCBIfam" id="TIGR01167">
    <property type="entry name" value="LPXTG_anchor"/>
    <property type="match status" value="1"/>
</dbReference>
<gene>
    <name evidence="9" type="ORF">CC1_21270</name>
</gene>
<protein>
    <submittedName>
        <fullName evidence="9">Uncharacterized protein</fullName>
    </submittedName>
</protein>
<feature type="transmembrane region" description="Helical" evidence="5">
    <location>
        <begin position="731"/>
        <end position="751"/>
    </location>
</feature>
<dbReference type="Pfam" id="PF16555">
    <property type="entry name" value="GramPos_pilinD1"/>
    <property type="match status" value="1"/>
</dbReference>
<evidence type="ECO:0000313" key="10">
    <source>
        <dbReference type="Proteomes" id="UP000008798"/>
    </source>
</evidence>
<evidence type="ECO:0000259" key="8">
    <source>
        <dbReference type="Pfam" id="PF16555"/>
    </source>
</evidence>
<keyword evidence="3 6" id="KW-0732">Signal</keyword>
<dbReference type="Pfam" id="PF00746">
    <property type="entry name" value="Gram_pos_anchor"/>
    <property type="match status" value="1"/>
</dbReference>
<dbReference type="Proteomes" id="UP000008798">
    <property type="component" value="Chromosome"/>
</dbReference>
<feature type="domain" description="Gram-positive cocci surface proteins LPxTG" evidence="7">
    <location>
        <begin position="718"/>
        <end position="756"/>
    </location>
</feature>
<dbReference type="PATRIC" id="fig|717962.3.peg.2017"/>
<reference evidence="9 10" key="1">
    <citation type="submission" date="2010-03" db="EMBL/GenBank/DDBJ databases">
        <title>The genome sequence of Coprococcus catus GD/7.</title>
        <authorList>
            <consortium name="metaHIT consortium -- http://www.metahit.eu/"/>
            <person name="Pajon A."/>
            <person name="Turner K."/>
            <person name="Parkhill J."/>
            <person name="Duncan S."/>
            <person name="Flint H."/>
        </authorList>
    </citation>
    <scope>NUCLEOTIDE SEQUENCE [LARGE SCALE GENOMIC DNA]</scope>
    <source>
        <strain evidence="9 10">GD/7</strain>
    </source>
</reference>
<evidence type="ECO:0000256" key="6">
    <source>
        <dbReference type="SAM" id="SignalP"/>
    </source>
</evidence>
<reference evidence="9 10" key="2">
    <citation type="submission" date="2010-03" db="EMBL/GenBank/DDBJ databases">
        <authorList>
            <person name="Pajon A."/>
        </authorList>
    </citation>
    <scope>NUCLEOTIDE SEQUENCE [LARGE SCALE GENOMIC DNA]</scope>
    <source>
        <strain evidence="9 10">GD/7</strain>
    </source>
</reference>
<evidence type="ECO:0000256" key="2">
    <source>
        <dbReference type="ARBA" id="ARBA00022525"/>
    </source>
</evidence>
<keyword evidence="2" id="KW-0964">Secreted</keyword>
<proteinExistence type="predicted"/>
<feature type="domain" description="Gram-positive pilin subunit D1 N-terminal" evidence="8">
    <location>
        <begin position="163"/>
        <end position="264"/>
    </location>
</feature>
<keyword evidence="4" id="KW-0572">Peptidoglycan-anchor</keyword>
<dbReference type="InterPro" id="IPR019931">
    <property type="entry name" value="LPXTG_anchor"/>
</dbReference>
<feature type="signal peptide" evidence="6">
    <location>
        <begin position="1"/>
        <end position="29"/>
    </location>
</feature>
<dbReference type="InterPro" id="IPR032364">
    <property type="entry name" value="GramPos_pilinD1_N"/>
</dbReference>